<dbReference type="InterPro" id="IPR029044">
    <property type="entry name" value="Nucleotide-diphossugar_trans"/>
</dbReference>
<evidence type="ECO:0000313" key="7">
    <source>
        <dbReference type="Proteomes" id="UP000783863"/>
    </source>
</evidence>
<dbReference type="Pfam" id="PF00535">
    <property type="entry name" value="Glycos_transf_2"/>
    <property type="match status" value="1"/>
</dbReference>
<reference evidence="6" key="1">
    <citation type="submission" date="2021-06" db="EMBL/GenBank/DDBJ databases">
        <title>Halomicroarcula sp. F24A a new haloarchaeum isolated from saline soil.</title>
        <authorList>
            <person name="Duran-Viseras A."/>
            <person name="Sanchez-Porro C."/>
            <person name="Ventosa A."/>
        </authorList>
    </citation>
    <scope>NUCLEOTIDE SEQUENCE</scope>
    <source>
        <strain evidence="6">F24A</strain>
    </source>
</reference>
<proteinExistence type="predicted"/>
<dbReference type="InterPro" id="IPR001173">
    <property type="entry name" value="Glyco_trans_2-like"/>
</dbReference>
<sequence>MTSVASVVDAINAFGLVAIAYFALLNANYLLIHVLALWELRSRSREASWEPPYDELGSPFLPGIAILVPAYNEAATIEESVRSFLTLEYTEKEIIVVNDGSTDGTLAELQSAYDLVEMDAEIPFDVPSEPITAVYRSMTHENLTVVDKANGGKSDALNAGLWLTDKELFCAVDADTIIDRDALLKVVTPFLERPETIVASGGTVRVANQCTVEHGQIRDVRMPTNPVVGLQVMEYLRAFYSGRLGLDRLRSLIIISGAFGVFKTDLAREIGGYREGTVTEDFEFVVRIHRHLVETGQEYAVEFVPEPVAWTQVPETLSVLGRQRRRWYRGMVETLVMHRDMIGRPKYGRVGLYALPFFLFVETIGRLMEGLGYLLLVPLVLLGLTEPYVFAIFFLLTSVFGVGLSWFSIYSEVSTYRRYGSVWQTVLLLWYGTVENIGFRQWKAYIAWRGLFEYLAGVDSWGRMERSGFESHDRDPEDSAEAGKSGDPSEAGKDPEVEQ</sequence>
<dbReference type="PANTHER" id="PTHR43630">
    <property type="entry name" value="POLY-BETA-1,6-N-ACETYL-D-GLUCOSAMINE SYNTHASE"/>
    <property type="match status" value="1"/>
</dbReference>
<keyword evidence="7" id="KW-1185">Reference proteome</keyword>
<feature type="transmembrane region" description="Helical" evidence="4">
    <location>
        <begin position="347"/>
        <end position="368"/>
    </location>
</feature>
<dbReference type="Proteomes" id="UP000783863">
    <property type="component" value="Unassembled WGS sequence"/>
</dbReference>
<dbReference type="Gene3D" id="3.90.550.10">
    <property type="entry name" value="Spore Coat Polysaccharide Biosynthesis Protein SpsA, Chain A"/>
    <property type="match status" value="1"/>
</dbReference>
<dbReference type="CDD" id="cd06423">
    <property type="entry name" value="CESA_like"/>
    <property type="match status" value="1"/>
</dbReference>
<feature type="domain" description="Glycosyltransferase 2-like" evidence="5">
    <location>
        <begin position="66"/>
        <end position="201"/>
    </location>
</feature>
<keyword evidence="4" id="KW-1133">Transmembrane helix</keyword>
<protein>
    <submittedName>
        <fullName evidence="6">Glycosyltransferase</fullName>
        <ecNumber evidence="6">2.4.-.-</ecNumber>
    </submittedName>
</protein>
<keyword evidence="4" id="KW-0812">Transmembrane</keyword>
<accession>A0A8J7YAX1</accession>
<dbReference type="EC" id="2.4.-.-" evidence="6"/>
<keyword evidence="1 6" id="KW-0328">Glycosyltransferase</keyword>
<evidence type="ECO:0000256" key="4">
    <source>
        <dbReference type="SAM" id="Phobius"/>
    </source>
</evidence>
<dbReference type="RefSeq" id="WP_220586821.1">
    <property type="nucleotide sequence ID" value="NZ_RKLQ01000001.1"/>
</dbReference>
<feature type="transmembrane region" description="Helical" evidence="4">
    <location>
        <begin position="12"/>
        <end position="38"/>
    </location>
</feature>
<evidence type="ECO:0000256" key="1">
    <source>
        <dbReference type="ARBA" id="ARBA00022676"/>
    </source>
</evidence>
<dbReference type="EMBL" id="RKLQ01000001">
    <property type="protein sequence ID" value="MBX0302585.1"/>
    <property type="molecule type" value="Genomic_DNA"/>
</dbReference>
<dbReference type="AlphaFoldDB" id="A0A8J7YAX1"/>
<evidence type="ECO:0000256" key="2">
    <source>
        <dbReference type="ARBA" id="ARBA00022679"/>
    </source>
</evidence>
<name>A0A8J7YAX1_9EURY</name>
<keyword evidence="4" id="KW-0472">Membrane</keyword>
<evidence type="ECO:0000313" key="6">
    <source>
        <dbReference type="EMBL" id="MBX0302585.1"/>
    </source>
</evidence>
<feature type="compositionally biased region" description="Basic and acidic residues" evidence="3">
    <location>
        <begin position="467"/>
        <end position="477"/>
    </location>
</feature>
<evidence type="ECO:0000259" key="5">
    <source>
        <dbReference type="Pfam" id="PF00535"/>
    </source>
</evidence>
<dbReference type="SUPFAM" id="SSF53448">
    <property type="entry name" value="Nucleotide-diphospho-sugar transferases"/>
    <property type="match status" value="1"/>
</dbReference>
<feature type="transmembrane region" description="Helical" evidence="4">
    <location>
        <begin position="388"/>
        <end position="409"/>
    </location>
</feature>
<gene>
    <name evidence="6" type="ORF">EGD98_02740</name>
</gene>
<dbReference type="PANTHER" id="PTHR43630:SF1">
    <property type="entry name" value="POLY-BETA-1,6-N-ACETYL-D-GLUCOSAMINE SYNTHASE"/>
    <property type="match status" value="1"/>
</dbReference>
<dbReference type="GO" id="GO:0016757">
    <property type="term" value="F:glycosyltransferase activity"/>
    <property type="evidence" value="ECO:0007669"/>
    <property type="project" value="UniProtKB-KW"/>
</dbReference>
<keyword evidence="2 6" id="KW-0808">Transferase</keyword>
<feature type="region of interest" description="Disordered" evidence="3">
    <location>
        <begin position="467"/>
        <end position="499"/>
    </location>
</feature>
<comment type="caution">
    <text evidence="6">The sequence shown here is derived from an EMBL/GenBank/DDBJ whole genome shotgun (WGS) entry which is preliminary data.</text>
</comment>
<feature type="compositionally biased region" description="Basic and acidic residues" evidence="3">
    <location>
        <begin position="490"/>
        <end position="499"/>
    </location>
</feature>
<dbReference type="Pfam" id="PF03142">
    <property type="entry name" value="Chitin_synth_2"/>
    <property type="match status" value="1"/>
</dbReference>
<organism evidence="6 7">
    <name type="scientific">Haloarcula salinisoli</name>
    <dbReference type="NCBI Taxonomy" id="2487746"/>
    <lineage>
        <taxon>Archaea</taxon>
        <taxon>Methanobacteriati</taxon>
        <taxon>Methanobacteriota</taxon>
        <taxon>Stenosarchaea group</taxon>
        <taxon>Halobacteria</taxon>
        <taxon>Halobacteriales</taxon>
        <taxon>Haloarculaceae</taxon>
        <taxon>Haloarcula</taxon>
    </lineage>
</organism>
<evidence type="ECO:0000256" key="3">
    <source>
        <dbReference type="SAM" id="MobiDB-lite"/>
    </source>
</evidence>